<feature type="region of interest" description="Disordered" evidence="1">
    <location>
        <begin position="310"/>
        <end position="378"/>
    </location>
</feature>
<feature type="compositionally biased region" description="Basic and acidic residues" evidence="1">
    <location>
        <begin position="15"/>
        <end position="25"/>
    </location>
</feature>
<feature type="region of interest" description="Disordered" evidence="1">
    <location>
        <begin position="100"/>
        <end position="131"/>
    </location>
</feature>
<reference evidence="2" key="1">
    <citation type="submission" date="2022-12" db="EMBL/GenBank/DDBJ databases">
        <authorList>
            <person name="Petersen C."/>
        </authorList>
    </citation>
    <scope>NUCLEOTIDE SEQUENCE</scope>
    <source>
        <strain evidence="2">IBT 21472</strain>
    </source>
</reference>
<name>A0A9W9QB82_9EURO</name>
<dbReference type="AlphaFoldDB" id="A0A9W9QB82"/>
<reference evidence="2" key="2">
    <citation type="journal article" date="2023" name="IMA Fungus">
        <title>Comparative genomic study of the Penicillium genus elucidates a diverse pangenome and 15 lateral gene transfer events.</title>
        <authorList>
            <person name="Petersen C."/>
            <person name="Sorensen T."/>
            <person name="Nielsen M.R."/>
            <person name="Sondergaard T.E."/>
            <person name="Sorensen J.L."/>
            <person name="Fitzpatrick D.A."/>
            <person name="Frisvad J.C."/>
            <person name="Nielsen K.L."/>
        </authorList>
    </citation>
    <scope>NUCLEOTIDE SEQUENCE</scope>
    <source>
        <strain evidence="2">IBT 21472</strain>
    </source>
</reference>
<proteinExistence type="predicted"/>
<feature type="compositionally biased region" description="Polar residues" evidence="1">
    <location>
        <begin position="107"/>
        <end position="119"/>
    </location>
</feature>
<feature type="region of interest" description="Disordered" evidence="1">
    <location>
        <begin position="1"/>
        <end position="81"/>
    </location>
</feature>
<dbReference type="EMBL" id="JAPZBO010000001">
    <property type="protein sequence ID" value="KAJ5330506.1"/>
    <property type="molecule type" value="Genomic_DNA"/>
</dbReference>
<feature type="compositionally biased region" description="Polar residues" evidence="1">
    <location>
        <begin position="315"/>
        <end position="334"/>
    </location>
</feature>
<dbReference type="Proteomes" id="UP001147746">
    <property type="component" value="Unassembled WGS sequence"/>
</dbReference>
<comment type="caution">
    <text evidence="2">The sequence shown here is derived from an EMBL/GenBank/DDBJ whole genome shotgun (WGS) entry which is preliminary data.</text>
</comment>
<evidence type="ECO:0000313" key="3">
    <source>
        <dbReference type="Proteomes" id="UP001147746"/>
    </source>
</evidence>
<keyword evidence="3" id="KW-1185">Reference proteome</keyword>
<sequence length="440" mass="48798">MPSNGVSKPSGSRTDNIDRLRKAAEHGSLSSEKSESANQQAIVSDANPSTSTKPYPDENEAEQTQQNASVDDNPIPPCDMAIPSIEKHDIEMTDFGANRKTEDHQEPTQNGALGVQSETNRSDVRSSREQSIGSLGRGFKCLAILDPRMKNNTGRLTQSQHADPNDIVDGWGTWRGKSTFVIVREGPPEAARFTFKLRSGYANDRTANISDKDFRISEIKDRGVDGRKTFRYTSENVAGVFGTAFEDTGVRMSTRNPCSWARVEWQGLREEDMIRCKVSEGYSWIPKSDFERFCKGREATEAKLKEVISAPAVDNNGTPPSSRRNEIAGTSSNPVRLDEEMENVNSPAPSETTPAIATSNGMSKRDTPEPQSQTPIVEFSRAEFMKKRGSEKWKDMDPSEREKEEVRAEALYEIYKATMLEGGAREAVDSSTHVSVEEEL</sequence>
<feature type="compositionally biased region" description="Polar residues" evidence="1">
    <location>
        <begin position="343"/>
        <end position="362"/>
    </location>
</feature>
<feature type="compositionally biased region" description="Polar residues" evidence="1">
    <location>
        <begin position="1"/>
        <end position="14"/>
    </location>
</feature>
<evidence type="ECO:0000313" key="2">
    <source>
        <dbReference type="EMBL" id="KAJ5330506.1"/>
    </source>
</evidence>
<gene>
    <name evidence="2" type="ORF">N7476_000289</name>
</gene>
<feature type="compositionally biased region" description="Polar residues" evidence="1">
    <location>
        <begin position="28"/>
        <end position="53"/>
    </location>
</feature>
<accession>A0A9W9QB82</accession>
<evidence type="ECO:0000256" key="1">
    <source>
        <dbReference type="SAM" id="MobiDB-lite"/>
    </source>
</evidence>
<protein>
    <submittedName>
        <fullName evidence="2">Uncharacterized protein</fullName>
    </submittedName>
</protein>
<organism evidence="2 3">
    <name type="scientific">Penicillium atrosanguineum</name>
    <dbReference type="NCBI Taxonomy" id="1132637"/>
    <lineage>
        <taxon>Eukaryota</taxon>
        <taxon>Fungi</taxon>
        <taxon>Dikarya</taxon>
        <taxon>Ascomycota</taxon>
        <taxon>Pezizomycotina</taxon>
        <taxon>Eurotiomycetes</taxon>
        <taxon>Eurotiomycetidae</taxon>
        <taxon>Eurotiales</taxon>
        <taxon>Aspergillaceae</taxon>
        <taxon>Penicillium</taxon>
    </lineage>
</organism>